<evidence type="ECO:0000256" key="2">
    <source>
        <dbReference type="ARBA" id="ARBA00022771"/>
    </source>
</evidence>
<keyword evidence="6" id="KW-1133">Transmembrane helix</keyword>
<dbReference type="AlphaFoldDB" id="A0A811MCY6"/>
<feature type="domain" description="BED-type" evidence="7">
    <location>
        <begin position="224"/>
        <end position="282"/>
    </location>
</feature>
<dbReference type="Proteomes" id="UP000604825">
    <property type="component" value="Unassembled WGS sequence"/>
</dbReference>
<evidence type="ECO:0000256" key="5">
    <source>
        <dbReference type="SAM" id="MobiDB-lite"/>
    </source>
</evidence>
<dbReference type="PROSITE" id="PS50808">
    <property type="entry name" value="ZF_BED"/>
    <property type="match status" value="1"/>
</dbReference>
<evidence type="ECO:0000259" key="7">
    <source>
        <dbReference type="PROSITE" id="PS50808"/>
    </source>
</evidence>
<evidence type="ECO:0000256" key="6">
    <source>
        <dbReference type="SAM" id="Phobius"/>
    </source>
</evidence>
<dbReference type="PANTHER" id="PTHR33372">
    <property type="match status" value="1"/>
</dbReference>
<keyword evidence="6" id="KW-0472">Membrane</keyword>
<dbReference type="GO" id="GO:0031969">
    <property type="term" value="C:chloroplast membrane"/>
    <property type="evidence" value="ECO:0007669"/>
    <property type="project" value="TreeGrafter"/>
</dbReference>
<feature type="compositionally biased region" description="Polar residues" evidence="5">
    <location>
        <begin position="195"/>
        <end position="213"/>
    </location>
</feature>
<feature type="transmembrane region" description="Helical" evidence="6">
    <location>
        <begin position="155"/>
        <end position="176"/>
    </location>
</feature>
<dbReference type="GO" id="GO:0008270">
    <property type="term" value="F:zinc ion binding"/>
    <property type="evidence" value="ECO:0007669"/>
    <property type="project" value="UniProtKB-KW"/>
</dbReference>
<proteinExistence type="predicted"/>
<dbReference type="GO" id="GO:0003677">
    <property type="term" value="F:DNA binding"/>
    <property type="evidence" value="ECO:0007669"/>
    <property type="project" value="InterPro"/>
</dbReference>
<keyword evidence="2 4" id="KW-0863">Zinc-finger</keyword>
<evidence type="ECO:0000256" key="1">
    <source>
        <dbReference type="ARBA" id="ARBA00022723"/>
    </source>
</evidence>
<evidence type="ECO:0000313" key="8">
    <source>
        <dbReference type="EMBL" id="CAD6202945.1"/>
    </source>
</evidence>
<dbReference type="PANTHER" id="PTHR33372:SF11">
    <property type="entry name" value="DNAJ (DUF3353)"/>
    <property type="match status" value="1"/>
</dbReference>
<dbReference type="EMBL" id="CAJGYO010000001">
    <property type="protein sequence ID" value="CAD6202945.1"/>
    <property type="molecule type" value="Genomic_DNA"/>
</dbReference>
<gene>
    <name evidence="8" type="ORF">NCGR_LOCUS1183</name>
</gene>
<feature type="region of interest" description="Disordered" evidence="5">
    <location>
        <begin position="297"/>
        <end position="319"/>
    </location>
</feature>
<evidence type="ECO:0000256" key="4">
    <source>
        <dbReference type="PROSITE-ProRule" id="PRU00027"/>
    </source>
</evidence>
<protein>
    <recommendedName>
        <fullName evidence="7">BED-type domain-containing protein</fullName>
    </recommendedName>
</protein>
<evidence type="ECO:0000313" key="9">
    <source>
        <dbReference type="Proteomes" id="UP000604825"/>
    </source>
</evidence>
<feature type="region of interest" description="Disordered" evidence="5">
    <location>
        <begin position="189"/>
        <end position="213"/>
    </location>
</feature>
<keyword evidence="6" id="KW-0812">Transmembrane</keyword>
<keyword evidence="9" id="KW-1185">Reference proteome</keyword>
<name>A0A811MCY6_9POAL</name>
<accession>A0A811MCY6</accession>
<keyword evidence="1" id="KW-0479">Metal-binding</keyword>
<sequence length="360" mass="40541">MRRPVPANSCSFLISANDPARNPLSRPGGTPPIAIVAVHLLSRLGAEENPSALRDRFRSVLLQGYPVHPWGLFLRCVSTGDARKRTKSSSMWIAIFPRIHVKDPYQRLGISREASEEEIRAARNYLISKYAGHKLSVDAIESAHDRIIMQKGQKWMASILLWVWFFLCFLVPWHLLDGICNSSYTPRSKKLGMDSSETPTSVDTYSNRNSTPTQEAAVEVKTRKKYDPAWGYCTQFTEGGKKKIKCMFCNDVFAGGGIHHFKEHLAKYPGNVAACKKIDSEVEHAMFQSIEDWNEKKKKAQQDYEEENAYGPEPGEQDDVEVSDANAHVAPSNVFLLCTLTNKGKRPATSLLKRWQVLQA</sequence>
<dbReference type="InterPro" id="IPR021788">
    <property type="entry name" value="CPP1-like"/>
</dbReference>
<dbReference type="OrthoDB" id="784036at2759"/>
<comment type="caution">
    <text evidence="8">The sequence shown here is derived from an EMBL/GenBank/DDBJ whole genome shotgun (WGS) entry which is preliminary data.</text>
</comment>
<dbReference type="Pfam" id="PF11833">
    <property type="entry name" value="CPP1-like"/>
    <property type="match status" value="1"/>
</dbReference>
<evidence type="ECO:0000256" key="3">
    <source>
        <dbReference type="ARBA" id="ARBA00022833"/>
    </source>
</evidence>
<reference evidence="8" key="1">
    <citation type="submission" date="2020-10" db="EMBL/GenBank/DDBJ databases">
        <authorList>
            <person name="Han B."/>
            <person name="Lu T."/>
            <person name="Zhao Q."/>
            <person name="Huang X."/>
            <person name="Zhao Y."/>
        </authorList>
    </citation>
    <scope>NUCLEOTIDE SEQUENCE</scope>
</reference>
<keyword evidence="3" id="KW-0862">Zinc</keyword>
<organism evidence="8 9">
    <name type="scientific">Miscanthus lutarioriparius</name>
    <dbReference type="NCBI Taxonomy" id="422564"/>
    <lineage>
        <taxon>Eukaryota</taxon>
        <taxon>Viridiplantae</taxon>
        <taxon>Streptophyta</taxon>
        <taxon>Embryophyta</taxon>
        <taxon>Tracheophyta</taxon>
        <taxon>Spermatophyta</taxon>
        <taxon>Magnoliopsida</taxon>
        <taxon>Liliopsida</taxon>
        <taxon>Poales</taxon>
        <taxon>Poaceae</taxon>
        <taxon>PACMAD clade</taxon>
        <taxon>Panicoideae</taxon>
        <taxon>Andropogonodae</taxon>
        <taxon>Andropogoneae</taxon>
        <taxon>Saccharinae</taxon>
        <taxon>Miscanthus</taxon>
    </lineage>
</organism>
<dbReference type="InterPro" id="IPR003656">
    <property type="entry name" value="Znf_BED"/>
</dbReference>